<feature type="compositionally biased region" description="Basic and acidic residues" evidence="1">
    <location>
        <begin position="353"/>
        <end position="369"/>
    </location>
</feature>
<gene>
    <name evidence="2" type="ORF">GGX14DRAFT_699612</name>
</gene>
<feature type="compositionally biased region" description="Low complexity" evidence="1">
    <location>
        <begin position="216"/>
        <end position="226"/>
    </location>
</feature>
<accession>A0AAD6V1I8</accession>
<dbReference type="Proteomes" id="UP001219525">
    <property type="component" value="Unassembled WGS sequence"/>
</dbReference>
<protein>
    <submittedName>
        <fullName evidence="2">Uncharacterized protein</fullName>
    </submittedName>
</protein>
<sequence length="407" mass="42797">MVFGSLAASGSDPGTSTVTPHQHVRGDVAPDSVENSRGPGTAFHRLDAKIDFANGELPIKQKPAERITCGWRCCAGASAPNSAKQPFRARRTDTATMATATDPPKTLSTSTLSLRFMQNAHRARNLAAVQLDRAAVKDDGEWEVAQEIRDAWGAETPAPAQAVSYEASYMPFLFDTAAPSAAAVVHEGHAPIAKGRRAFKRGQEVADDSVVADAGAGAAAASGSNSVPPPPPRGAGKLRQISSQGGGSGVKKEKDKGNGKVKTKSARDAVYNSAGASVGVDLRAQKQKQMQTPEAESGLPPSTDGSVPSAAAPVFLKPAGVDAPPPRMNRVADTDSGLDPAPETRTLTRASAGKREREVKEGMDGESPAKRKKKKKEKKDAERRPLVRAAAFEAYDLAHPAVYRRLN</sequence>
<organism evidence="2 3">
    <name type="scientific">Mycena pura</name>
    <dbReference type="NCBI Taxonomy" id="153505"/>
    <lineage>
        <taxon>Eukaryota</taxon>
        <taxon>Fungi</taxon>
        <taxon>Dikarya</taxon>
        <taxon>Basidiomycota</taxon>
        <taxon>Agaricomycotina</taxon>
        <taxon>Agaricomycetes</taxon>
        <taxon>Agaricomycetidae</taxon>
        <taxon>Agaricales</taxon>
        <taxon>Marasmiineae</taxon>
        <taxon>Mycenaceae</taxon>
        <taxon>Mycena</taxon>
    </lineage>
</organism>
<dbReference type="AlphaFoldDB" id="A0AAD6V1I8"/>
<keyword evidence="3" id="KW-1185">Reference proteome</keyword>
<evidence type="ECO:0000313" key="3">
    <source>
        <dbReference type="Proteomes" id="UP001219525"/>
    </source>
</evidence>
<feature type="region of interest" description="Disordered" evidence="1">
    <location>
        <begin position="1"/>
        <end position="41"/>
    </location>
</feature>
<comment type="caution">
    <text evidence="2">The sequence shown here is derived from an EMBL/GenBank/DDBJ whole genome shotgun (WGS) entry which is preliminary data.</text>
</comment>
<evidence type="ECO:0000313" key="2">
    <source>
        <dbReference type="EMBL" id="KAJ7200528.1"/>
    </source>
</evidence>
<feature type="region of interest" description="Disordered" evidence="1">
    <location>
        <begin position="216"/>
        <end position="385"/>
    </location>
</feature>
<name>A0AAD6V1I8_9AGAR</name>
<dbReference type="EMBL" id="JARJCW010000062">
    <property type="protein sequence ID" value="KAJ7200528.1"/>
    <property type="molecule type" value="Genomic_DNA"/>
</dbReference>
<proteinExistence type="predicted"/>
<reference evidence="2" key="1">
    <citation type="submission" date="2023-03" db="EMBL/GenBank/DDBJ databases">
        <title>Massive genome expansion in bonnet fungi (Mycena s.s.) driven by repeated elements and novel gene families across ecological guilds.</title>
        <authorList>
            <consortium name="Lawrence Berkeley National Laboratory"/>
            <person name="Harder C.B."/>
            <person name="Miyauchi S."/>
            <person name="Viragh M."/>
            <person name="Kuo A."/>
            <person name="Thoen E."/>
            <person name="Andreopoulos B."/>
            <person name="Lu D."/>
            <person name="Skrede I."/>
            <person name="Drula E."/>
            <person name="Henrissat B."/>
            <person name="Morin E."/>
            <person name="Kohler A."/>
            <person name="Barry K."/>
            <person name="LaButti K."/>
            <person name="Morin E."/>
            <person name="Salamov A."/>
            <person name="Lipzen A."/>
            <person name="Mereny Z."/>
            <person name="Hegedus B."/>
            <person name="Baldrian P."/>
            <person name="Stursova M."/>
            <person name="Weitz H."/>
            <person name="Taylor A."/>
            <person name="Grigoriev I.V."/>
            <person name="Nagy L.G."/>
            <person name="Martin F."/>
            <person name="Kauserud H."/>
        </authorList>
    </citation>
    <scope>NUCLEOTIDE SEQUENCE</scope>
    <source>
        <strain evidence="2">9144</strain>
    </source>
</reference>
<evidence type="ECO:0000256" key="1">
    <source>
        <dbReference type="SAM" id="MobiDB-lite"/>
    </source>
</evidence>